<keyword evidence="3" id="KW-1185">Reference proteome</keyword>
<dbReference type="AlphaFoldDB" id="A0A9P4K4E2"/>
<dbReference type="OrthoDB" id="3789824at2759"/>
<feature type="non-terminal residue" evidence="2">
    <location>
        <position position="329"/>
    </location>
</feature>
<evidence type="ECO:0000313" key="3">
    <source>
        <dbReference type="Proteomes" id="UP000800093"/>
    </source>
</evidence>
<name>A0A9P4K4E2_9PLEO</name>
<dbReference type="InterPro" id="IPR010730">
    <property type="entry name" value="HET"/>
</dbReference>
<sequence length="329" mass="37712">MPKRLIDLGLPGASLATPKIIDTKGRQEQYVALSYCWGPNGHISTTTENIKCMKKSIPIELLPQTIKDAFLVARKVDVRYIWIDALCIIQDDDEEWDIEAKRMGVIYANSYFTIAATCAEQSGDGFLRPRTLNRVSIPFRLNSASEIDSNIYFRNQPDFLQDHQACVLESPLLKRAWVLQETLLSRRMVHFSSKQVYWECRCAFYAEDGMTEDADCRERAHEFLNMISILKGGIHSEQLAEMFFRIWGSILLRYSNLSITRPSDKLPALSGLASLAEPVLGYRYLYGIWNFNLPYGLFWHPVNRPMVQATEWRAPSWSWAALEGAITLE</sequence>
<protein>
    <submittedName>
        <fullName evidence="2">HET-domain-containing protein</fullName>
    </submittedName>
</protein>
<dbReference type="Pfam" id="PF06985">
    <property type="entry name" value="HET"/>
    <property type="match status" value="1"/>
</dbReference>
<dbReference type="PANTHER" id="PTHR33112:SF16">
    <property type="entry name" value="HETEROKARYON INCOMPATIBILITY DOMAIN-CONTAINING PROTEIN"/>
    <property type="match status" value="1"/>
</dbReference>
<dbReference type="PANTHER" id="PTHR33112">
    <property type="entry name" value="DOMAIN PROTEIN, PUTATIVE-RELATED"/>
    <property type="match status" value="1"/>
</dbReference>
<reference evidence="3" key="1">
    <citation type="journal article" date="2020" name="Stud. Mycol.">
        <title>101 Dothideomycetes genomes: A test case for predicting lifestyles and emergence of pathogens.</title>
        <authorList>
            <person name="Haridas S."/>
            <person name="Albert R."/>
            <person name="Binder M."/>
            <person name="Bloem J."/>
            <person name="LaButti K."/>
            <person name="Salamov A."/>
            <person name="Andreopoulos B."/>
            <person name="Baker S."/>
            <person name="Barry K."/>
            <person name="Bills G."/>
            <person name="Bluhm B."/>
            <person name="Cannon C."/>
            <person name="Castanera R."/>
            <person name="Culley D."/>
            <person name="Daum C."/>
            <person name="Ezra D."/>
            <person name="Gonzalez J."/>
            <person name="Henrissat B."/>
            <person name="Kuo A."/>
            <person name="Liang C."/>
            <person name="Lipzen A."/>
            <person name="Lutzoni F."/>
            <person name="Magnuson J."/>
            <person name="Mondo S."/>
            <person name="Nolan M."/>
            <person name="Ohm R."/>
            <person name="Pangilinan J."/>
            <person name="Park H.-J."/>
            <person name="Ramirez L."/>
            <person name="Alfaro M."/>
            <person name="Sun H."/>
            <person name="Tritt A."/>
            <person name="Yoshinaga Y."/>
            <person name="Zwiers L.-H."/>
            <person name="Turgeon B."/>
            <person name="Goodwin S."/>
            <person name="Spatafora J."/>
            <person name="Crous P."/>
            <person name="Grigoriev I."/>
        </authorList>
    </citation>
    <scope>NUCLEOTIDE SEQUENCE [LARGE SCALE GENOMIC DNA]</scope>
    <source>
        <strain evidence="3">CBS 304.66</strain>
    </source>
</reference>
<accession>A0A9P4K4E2</accession>
<evidence type="ECO:0000313" key="2">
    <source>
        <dbReference type="EMBL" id="KAF2261107.1"/>
    </source>
</evidence>
<feature type="domain" description="Heterokaryon incompatibility" evidence="1">
    <location>
        <begin position="30"/>
        <end position="181"/>
    </location>
</feature>
<gene>
    <name evidence="2" type="ORF">CC78DRAFT_449368</name>
</gene>
<comment type="caution">
    <text evidence="2">The sequence shown here is derived from an EMBL/GenBank/DDBJ whole genome shotgun (WGS) entry which is preliminary data.</text>
</comment>
<organism evidence="2 3">
    <name type="scientific">Lojkania enalia</name>
    <dbReference type="NCBI Taxonomy" id="147567"/>
    <lineage>
        <taxon>Eukaryota</taxon>
        <taxon>Fungi</taxon>
        <taxon>Dikarya</taxon>
        <taxon>Ascomycota</taxon>
        <taxon>Pezizomycotina</taxon>
        <taxon>Dothideomycetes</taxon>
        <taxon>Pleosporomycetidae</taxon>
        <taxon>Pleosporales</taxon>
        <taxon>Pleosporales incertae sedis</taxon>
        <taxon>Lojkania</taxon>
    </lineage>
</organism>
<evidence type="ECO:0000259" key="1">
    <source>
        <dbReference type="Pfam" id="PF06985"/>
    </source>
</evidence>
<proteinExistence type="predicted"/>
<dbReference type="EMBL" id="ML986665">
    <property type="protein sequence ID" value="KAF2261107.1"/>
    <property type="molecule type" value="Genomic_DNA"/>
</dbReference>
<dbReference type="Proteomes" id="UP000800093">
    <property type="component" value="Unassembled WGS sequence"/>
</dbReference>